<keyword evidence="6 9" id="KW-0319">Glycerol metabolism</keyword>
<dbReference type="FunFam" id="3.30.420.40:FF:000008">
    <property type="entry name" value="Glycerol kinase"/>
    <property type="match status" value="1"/>
</dbReference>
<organism evidence="13">
    <name type="scientific">uncultured Desulfovibrio sp</name>
    <dbReference type="NCBI Taxonomy" id="167968"/>
    <lineage>
        <taxon>Bacteria</taxon>
        <taxon>Pseudomonadati</taxon>
        <taxon>Thermodesulfobacteriota</taxon>
        <taxon>Desulfovibrionia</taxon>
        <taxon>Desulfovibrionales</taxon>
        <taxon>Desulfovibrionaceae</taxon>
        <taxon>Desulfovibrio</taxon>
        <taxon>environmental samples</taxon>
    </lineage>
</organism>
<dbReference type="PANTHER" id="PTHR10196">
    <property type="entry name" value="SUGAR KINASE"/>
    <property type="match status" value="1"/>
</dbReference>
<feature type="binding site" evidence="9">
    <location>
        <position position="266"/>
    </location>
    <ligand>
        <name>ATP</name>
        <dbReference type="ChEBI" id="CHEBI:30616"/>
    </ligand>
</feature>
<dbReference type="InterPro" id="IPR043129">
    <property type="entry name" value="ATPase_NBD"/>
</dbReference>
<feature type="binding site" evidence="9">
    <location>
        <position position="15"/>
    </location>
    <ligand>
        <name>ATP</name>
        <dbReference type="ChEBI" id="CHEBI:30616"/>
    </ligand>
</feature>
<dbReference type="InterPro" id="IPR018483">
    <property type="entry name" value="Carb_kinase_FGGY_CS"/>
</dbReference>
<dbReference type="EC" id="2.7.1.30" evidence="9"/>
<comment type="function">
    <text evidence="9">Key enzyme in the regulation of glycerol uptake and metabolism. Catalyzes the phosphorylation of glycerol to yield sn-glycerol 3-phosphate.</text>
</comment>
<evidence type="ECO:0000256" key="4">
    <source>
        <dbReference type="ARBA" id="ARBA00022741"/>
    </source>
</evidence>
<dbReference type="GO" id="GO:0006072">
    <property type="term" value="P:glycerol-3-phosphate metabolic process"/>
    <property type="evidence" value="ECO:0007669"/>
    <property type="project" value="InterPro"/>
</dbReference>
<feature type="binding site" evidence="9">
    <location>
        <position position="313"/>
    </location>
    <ligand>
        <name>ATP</name>
        <dbReference type="ChEBI" id="CHEBI:30616"/>
    </ligand>
</feature>
<feature type="binding site" evidence="9">
    <location>
        <position position="309"/>
    </location>
    <ligand>
        <name>ADP</name>
        <dbReference type="ChEBI" id="CHEBI:456216"/>
    </ligand>
</feature>
<dbReference type="InterPro" id="IPR018484">
    <property type="entry name" value="FGGY_N"/>
</dbReference>
<evidence type="ECO:0000256" key="7">
    <source>
        <dbReference type="ARBA" id="ARBA00022840"/>
    </source>
</evidence>
<proteinExistence type="inferred from homology"/>
<feature type="binding site" evidence="9">
    <location>
        <position position="244"/>
    </location>
    <ligand>
        <name>glycerol</name>
        <dbReference type="ChEBI" id="CHEBI:17754"/>
    </ligand>
</feature>
<feature type="binding site" evidence="9">
    <location>
        <position position="17"/>
    </location>
    <ligand>
        <name>ADP</name>
        <dbReference type="ChEBI" id="CHEBI:456216"/>
    </ligand>
</feature>
<dbReference type="InterPro" id="IPR000577">
    <property type="entry name" value="Carb_kinase_FGGY"/>
</dbReference>
<keyword evidence="4 9" id="KW-0547">Nucleotide-binding</keyword>
<dbReference type="GO" id="GO:0004370">
    <property type="term" value="F:glycerol kinase activity"/>
    <property type="evidence" value="ECO:0007669"/>
    <property type="project" value="UniProtKB-UniRule"/>
</dbReference>
<comment type="activity regulation">
    <text evidence="9">Inhibited by fructose 1,6-bisphosphate (FBP).</text>
</comment>
<dbReference type="PROSITE" id="PS00933">
    <property type="entry name" value="FGGY_KINASES_1"/>
    <property type="match status" value="1"/>
</dbReference>
<evidence type="ECO:0000259" key="12">
    <source>
        <dbReference type="Pfam" id="PF02782"/>
    </source>
</evidence>
<gene>
    <name evidence="9 13" type="primary">glpK</name>
    <name evidence="13" type="ORF">KM92DES2_10007</name>
</gene>
<comment type="catalytic activity">
    <reaction evidence="8 9">
        <text>glycerol + ATP = sn-glycerol 3-phosphate + ADP + H(+)</text>
        <dbReference type="Rhea" id="RHEA:21644"/>
        <dbReference type="ChEBI" id="CHEBI:15378"/>
        <dbReference type="ChEBI" id="CHEBI:17754"/>
        <dbReference type="ChEBI" id="CHEBI:30616"/>
        <dbReference type="ChEBI" id="CHEBI:57597"/>
        <dbReference type="ChEBI" id="CHEBI:456216"/>
        <dbReference type="EC" id="2.7.1.30"/>
    </reaction>
</comment>
<dbReference type="RefSeq" id="WP_215646572.1">
    <property type="nucleotide sequence ID" value="NZ_CABUEN010000002.1"/>
</dbReference>
<reference evidence="13" key="1">
    <citation type="submission" date="2016-04" db="EMBL/GenBank/DDBJ databases">
        <authorList>
            <person name="Evans L.H."/>
            <person name="Alamgir A."/>
            <person name="Owens N."/>
            <person name="Weber N.D."/>
            <person name="Virtaneva K."/>
            <person name="Barbian K."/>
            <person name="Babar A."/>
            <person name="Rosenke K."/>
        </authorList>
    </citation>
    <scope>NUCLEOTIDE SEQUENCE</scope>
    <source>
        <strain evidence="13">92-2</strain>
    </source>
</reference>
<evidence type="ECO:0000256" key="6">
    <source>
        <dbReference type="ARBA" id="ARBA00022798"/>
    </source>
</evidence>
<dbReference type="FunFam" id="3.30.420.40:FF:000007">
    <property type="entry name" value="Glycerol kinase"/>
    <property type="match status" value="1"/>
</dbReference>
<protein>
    <recommendedName>
        <fullName evidence="9">Glycerol kinase</fullName>
        <ecNumber evidence="9">2.7.1.30</ecNumber>
    </recommendedName>
    <alternativeName>
        <fullName evidence="9">ATP:glycerol 3-phosphotransferase</fullName>
    </alternativeName>
    <alternativeName>
        <fullName evidence="9">Glycerokinase</fullName>
        <shortName evidence="9">GK</shortName>
    </alternativeName>
</protein>
<evidence type="ECO:0000256" key="8">
    <source>
        <dbReference type="ARBA" id="ARBA00052101"/>
    </source>
</evidence>
<name>A0A212ITI4_9BACT</name>
<feature type="binding site" evidence="9">
    <location>
        <position position="410"/>
    </location>
    <ligand>
        <name>ATP</name>
        <dbReference type="ChEBI" id="CHEBI:30616"/>
    </ligand>
</feature>
<accession>A0A212ITI4</accession>
<feature type="binding site" evidence="9">
    <location>
        <position position="84"/>
    </location>
    <ligand>
        <name>sn-glycerol 3-phosphate</name>
        <dbReference type="ChEBI" id="CHEBI:57597"/>
    </ligand>
</feature>
<feature type="binding site" evidence="9">
    <location>
        <position position="84"/>
    </location>
    <ligand>
        <name>glycerol</name>
        <dbReference type="ChEBI" id="CHEBI:17754"/>
    </ligand>
</feature>
<feature type="binding site" evidence="9">
    <location>
        <position position="309"/>
    </location>
    <ligand>
        <name>ATP</name>
        <dbReference type="ChEBI" id="CHEBI:30616"/>
    </ligand>
</feature>
<dbReference type="GO" id="GO:0005524">
    <property type="term" value="F:ATP binding"/>
    <property type="evidence" value="ECO:0007669"/>
    <property type="project" value="UniProtKB-UniRule"/>
</dbReference>
<feature type="binding site" evidence="9">
    <location>
        <position position="266"/>
    </location>
    <ligand>
        <name>ADP</name>
        <dbReference type="ChEBI" id="CHEBI:456216"/>
    </ligand>
</feature>
<dbReference type="Pfam" id="PF00370">
    <property type="entry name" value="FGGY_N"/>
    <property type="match status" value="1"/>
</dbReference>
<feature type="binding site" evidence="9">
    <location>
        <position position="414"/>
    </location>
    <ligand>
        <name>ADP</name>
        <dbReference type="ChEBI" id="CHEBI:456216"/>
    </ligand>
</feature>
<feature type="binding site" evidence="9">
    <location>
        <position position="13"/>
    </location>
    <ligand>
        <name>sn-glycerol 3-phosphate</name>
        <dbReference type="ChEBI" id="CHEBI:57597"/>
    </ligand>
</feature>
<dbReference type="SUPFAM" id="SSF53067">
    <property type="entry name" value="Actin-like ATPase domain"/>
    <property type="match status" value="2"/>
</dbReference>
<feature type="domain" description="Carbohydrate kinase FGGY N-terminal" evidence="11">
    <location>
        <begin position="5"/>
        <end position="251"/>
    </location>
</feature>
<evidence type="ECO:0000256" key="3">
    <source>
        <dbReference type="ARBA" id="ARBA00022679"/>
    </source>
</evidence>
<feature type="binding site" evidence="9">
    <location>
        <position position="83"/>
    </location>
    <ligand>
        <name>glycerol</name>
        <dbReference type="ChEBI" id="CHEBI:17754"/>
    </ligand>
</feature>
<feature type="binding site" evidence="9">
    <location>
        <position position="13"/>
    </location>
    <ligand>
        <name>ADP</name>
        <dbReference type="ChEBI" id="CHEBI:456216"/>
    </ligand>
</feature>
<dbReference type="GO" id="GO:0019563">
    <property type="term" value="P:glycerol catabolic process"/>
    <property type="evidence" value="ECO:0007669"/>
    <property type="project" value="UniProtKB-UniRule"/>
</dbReference>
<comment type="pathway">
    <text evidence="1 9">Polyol metabolism; glycerol degradation via glycerol kinase pathway; sn-glycerol 3-phosphate from glycerol: step 1/1.</text>
</comment>
<dbReference type="NCBIfam" id="NF000756">
    <property type="entry name" value="PRK00047.1"/>
    <property type="match status" value="1"/>
</dbReference>
<dbReference type="InterPro" id="IPR018485">
    <property type="entry name" value="FGGY_C"/>
</dbReference>
<feature type="binding site" evidence="9">
    <location>
        <position position="135"/>
    </location>
    <ligand>
        <name>sn-glycerol 3-phosphate</name>
        <dbReference type="ChEBI" id="CHEBI:57597"/>
    </ligand>
</feature>
<feature type="binding site" evidence="9">
    <location>
        <position position="83"/>
    </location>
    <ligand>
        <name>sn-glycerol 3-phosphate</name>
        <dbReference type="ChEBI" id="CHEBI:57597"/>
    </ligand>
</feature>
<evidence type="ECO:0000259" key="11">
    <source>
        <dbReference type="Pfam" id="PF00370"/>
    </source>
</evidence>
<evidence type="ECO:0000256" key="2">
    <source>
        <dbReference type="ARBA" id="ARBA00009156"/>
    </source>
</evidence>
<dbReference type="InterPro" id="IPR005999">
    <property type="entry name" value="Glycerol_kin"/>
</dbReference>
<evidence type="ECO:0000256" key="9">
    <source>
        <dbReference type="HAMAP-Rule" id="MF_00186"/>
    </source>
</evidence>
<sequence>MAHKYILSLDQGTTSSRAILFDRDANIVQVAQREFTQIFPQPGWVEHNPNEIFDTQSHVAKECLKHANVQSNELAAVGITNQRETTVVWDKATGAPVYNAIVWQDRRTAGFCDQLRAAGKAEVIRQKTGLVLDAYFSGTKVRWILDNVPGARARAEAGELLFGTIDTWLIWNFSKRGAHVTDPSNASRTLLFNIHTGQWDDELLEIIGVPRAMLPEVAPSSSVMAQTHPEFFGQAVPIAGVAGDQQAATYGNACMTEGMAKNTYGTGCFLLLNTGTKARESKNNMLTTVAWETPKGRYYALEGSVFVGGAVVQWLRDGLGFIRDSSEMESLAITVPDNGGVYLVPAFVGMGAPYWDQYARGTMVGITRGTNRGHIARAAIESIALQTLDIMEAMQKDAGVPLTTLRVDGGASRNNMLMQCQANLTGVVVERPMVTETTALGAAYLAGLAVGFWESEEQLCAQWKLDRRFEPNMPEDRRQELLHQWHRAVERARSWIEE</sequence>
<evidence type="ECO:0000313" key="13">
    <source>
        <dbReference type="EMBL" id="SBV90502.1"/>
    </source>
</evidence>
<feature type="binding site" evidence="9">
    <location>
        <position position="14"/>
    </location>
    <ligand>
        <name>ATP</name>
        <dbReference type="ChEBI" id="CHEBI:30616"/>
    </ligand>
</feature>
<dbReference type="NCBIfam" id="TIGR01311">
    <property type="entry name" value="glycerol_kin"/>
    <property type="match status" value="1"/>
</dbReference>
<dbReference type="Gene3D" id="3.30.420.40">
    <property type="match status" value="2"/>
</dbReference>
<feature type="domain" description="Carbohydrate kinase FGGY C-terminal" evidence="12">
    <location>
        <begin position="261"/>
        <end position="449"/>
    </location>
</feature>
<dbReference type="PANTHER" id="PTHR10196:SF69">
    <property type="entry name" value="GLYCEROL KINASE"/>
    <property type="match status" value="1"/>
</dbReference>
<dbReference type="PIRSF" id="PIRSF000538">
    <property type="entry name" value="GlpK"/>
    <property type="match status" value="1"/>
</dbReference>
<dbReference type="PROSITE" id="PS00445">
    <property type="entry name" value="FGGY_KINASES_2"/>
    <property type="match status" value="1"/>
</dbReference>
<dbReference type="Pfam" id="PF02782">
    <property type="entry name" value="FGGY_C"/>
    <property type="match status" value="1"/>
</dbReference>
<evidence type="ECO:0000256" key="5">
    <source>
        <dbReference type="ARBA" id="ARBA00022777"/>
    </source>
</evidence>
<evidence type="ECO:0000256" key="10">
    <source>
        <dbReference type="RuleBase" id="RU003733"/>
    </source>
</evidence>
<dbReference type="EMBL" id="FLUP01000001">
    <property type="protein sequence ID" value="SBV90502.1"/>
    <property type="molecule type" value="Genomic_DNA"/>
</dbReference>
<feature type="binding site" evidence="9">
    <location>
        <position position="135"/>
    </location>
    <ligand>
        <name>glycerol</name>
        <dbReference type="ChEBI" id="CHEBI:17754"/>
    </ligand>
</feature>
<dbReference type="HAMAP" id="MF_00186">
    <property type="entry name" value="Glycerol_kin"/>
    <property type="match status" value="1"/>
</dbReference>
<comment type="similarity">
    <text evidence="2 9 10">Belongs to the FGGY kinase family.</text>
</comment>
<feature type="binding site" evidence="9">
    <location>
        <position position="410"/>
    </location>
    <ligand>
        <name>ADP</name>
        <dbReference type="ChEBI" id="CHEBI:456216"/>
    </ligand>
</feature>
<dbReference type="GO" id="GO:0005829">
    <property type="term" value="C:cytosol"/>
    <property type="evidence" value="ECO:0007669"/>
    <property type="project" value="TreeGrafter"/>
</dbReference>
<evidence type="ECO:0000256" key="1">
    <source>
        <dbReference type="ARBA" id="ARBA00005190"/>
    </source>
</evidence>
<dbReference type="CDD" id="cd07786">
    <property type="entry name" value="FGGY_EcGK_like"/>
    <property type="match status" value="1"/>
</dbReference>
<feature type="binding site" evidence="9">
    <location>
        <position position="244"/>
    </location>
    <ligand>
        <name>sn-glycerol 3-phosphate</name>
        <dbReference type="ChEBI" id="CHEBI:57597"/>
    </ligand>
</feature>
<keyword evidence="5 9" id="KW-0418">Kinase</keyword>
<dbReference type="UniPathway" id="UPA00618">
    <property type="reaction ID" value="UER00672"/>
</dbReference>
<feature type="binding site" evidence="9">
    <location>
        <position position="245"/>
    </location>
    <ligand>
        <name>glycerol</name>
        <dbReference type="ChEBI" id="CHEBI:17754"/>
    </ligand>
</feature>
<keyword evidence="7 9" id="KW-0067">ATP-binding</keyword>
<feature type="binding site" evidence="9">
    <location>
        <position position="13"/>
    </location>
    <ligand>
        <name>ATP</name>
        <dbReference type="ChEBI" id="CHEBI:30616"/>
    </ligand>
</feature>
<dbReference type="AlphaFoldDB" id="A0A212ITI4"/>
<keyword evidence="3 9" id="KW-0808">Transferase</keyword>